<protein>
    <recommendedName>
        <fullName evidence="4 13">Adenine DNA glycosylase</fullName>
        <ecNumber evidence="3 13">3.2.2.31</ecNumber>
    </recommendedName>
</protein>
<dbReference type="Pfam" id="PF00730">
    <property type="entry name" value="HhH-GPD"/>
    <property type="match status" value="1"/>
</dbReference>
<dbReference type="EMBL" id="SWKU01000018">
    <property type="protein sequence ID" value="KAF2998965.1"/>
    <property type="molecule type" value="Genomic_DNA"/>
</dbReference>
<dbReference type="SMART" id="SM00525">
    <property type="entry name" value="FES"/>
    <property type="match status" value="1"/>
</dbReference>
<evidence type="ECO:0000256" key="14">
    <source>
        <dbReference type="SAM" id="MobiDB-lite"/>
    </source>
</evidence>
<dbReference type="SMART" id="SM00478">
    <property type="entry name" value="ENDO3c"/>
    <property type="match status" value="1"/>
</dbReference>
<dbReference type="GO" id="GO:0035485">
    <property type="term" value="F:adenine/guanine mispair binding"/>
    <property type="evidence" value="ECO:0007669"/>
    <property type="project" value="TreeGrafter"/>
</dbReference>
<comment type="function">
    <text evidence="13">Adenine glycosylase active on G-A mispairs.</text>
</comment>
<keyword evidence="10" id="KW-0411">Iron-sulfur</keyword>
<keyword evidence="7 13" id="KW-0227">DNA damage</keyword>
<evidence type="ECO:0000256" key="9">
    <source>
        <dbReference type="ARBA" id="ARBA00023004"/>
    </source>
</evidence>
<evidence type="ECO:0000256" key="13">
    <source>
        <dbReference type="RuleBase" id="RU365096"/>
    </source>
</evidence>
<dbReference type="InterPro" id="IPR044298">
    <property type="entry name" value="MIG/MutY"/>
</dbReference>
<dbReference type="PANTHER" id="PTHR42944:SF1">
    <property type="entry name" value="ADENINE DNA GLYCOSYLASE"/>
    <property type="match status" value="1"/>
</dbReference>
<evidence type="ECO:0000256" key="1">
    <source>
        <dbReference type="ARBA" id="ARBA00000843"/>
    </source>
</evidence>
<dbReference type="GO" id="GO:0046872">
    <property type="term" value="F:metal ion binding"/>
    <property type="evidence" value="ECO:0007669"/>
    <property type="project" value="UniProtKB-UniRule"/>
</dbReference>
<evidence type="ECO:0000256" key="5">
    <source>
        <dbReference type="ARBA" id="ARBA00022485"/>
    </source>
</evidence>
<dbReference type="AlphaFoldDB" id="A0A9P4T9T8"/>
<dbReference type="InterPro" id="IPR003265">
    <property type="entry name" value="HhH-GPD_domain"/>
</dbReference>
<accession>A0A9P4T9T8</accession>
<evidence type="ECO:0000256" key="12">
    <source>
        <dbReference type="ARBA" id="ARBA00023295"/>
    </source>
</evidence>
<keyword evidence="12 13" id="KW-0326">Glycosidase</keyword>
<dbReference type="GO" id="GO:0051539">
    <property type="term" value="F:4 iron, 4 sulfur cluster binding"/>
    <property type="evidence" value="ECO:0007669"/>
    <property type="project" value="UniProtKB-UniRule"/>
</dbReference>
<dbReference type="OrthoDB" id="10248838at2759"/>
<feature type="domain" description="HhH-GPD" evidence="15">
    <location>
        <begin position="118"/>
        <end position="279"/>
    </location>
</feature>
<dbReference type="GO" id="GO:0000701">
    <property type="term" value="F:purine-specific mismatch base pair DNA N-glycosylase activity"/>
    <property type="evidence" value="ECO:0007669"/>
    <property type="project" value="UniProtKB-EC"/>
</dbReference>
<evidence type="ECO:0000259" key="15">
    <source>
        <dbReference type="SMART" id="SM00478"/>
    </source>
</evidence>
<dbReference type="Gene3D" id="1.10.340.30">
    <property type="entry name" value="Hypothetical protein, domain 2"/>
    <property type="match status" value="1"/>
</dbReference>
<keyword evidence="9 13" id="KW-0408">Iron</keyword>
<evidence type="ECO:0000256" key="10">
    <source>
        <dbReference type="ARBA" id="ARBA00023014"/>
    </source>
</evidence>
<dbReference type="InterPro" id="IPR029119">
    <property type="entry name" value="MutY_C"/>
</dbReference>
<comment type="caution">
    <text evidence="16">The sequence shown here is derived from an EMBL/GenBank/DDBJ whole genome shotgun (WGS) entry which is preliminary data.</text>
</comment>
<evidence type="ECO:0000313" key="16">
    <source>
        <dbReference type="EMBL" id="KAF2998965.1"/>
    </source>
</evidence>
<keyword evidence="6" id="KW-0479">Metal-binding</keyword>
<proteinExistence type="inferred from homology"/>
<dbReference type="SUPFAM" id="SSF48150">
    <property type="entry name" value="DNA-glycosylase"/>
    <property type="match status" value="1"/>
</dbReference>
<dbReference type="GO" id="GO:0006285">
    <property type="term" value="P:base-excision repair, AP site formation"/>
    <property type="evidence" value="ECO:0007669"/>
    <property type="project" value="UniProtKB-ARBA"/>
</dbReference>
<keyword evidence="17" id="KW-1185">Reference proteome</keyword>
<dbReference type="GO" id="GO:0032357">
    <property type="term" value="F:oxidized purine DNA binding"/>
    <property type="evidence" value="ECO:0007669"/>
    <property type="project" value="TreeGrafter"/>
</dbReference>
<comment type="catalytic activity">
    <reaction evidence="1 13">
        <text>Hydrolyzes free adenine bases from 7,8-dihydro-8-oxoguanine:adenine mismatched double-stranded DNA, leaving an apurinic site.</text>
        <dbReference type="EC" id="3.2.2.31"/>
    </reaction>
</comment>
<evidence type="ECO:0000256" key="4">
    <source>
        <dbReference type="ARBA" id="ARBA00022023"/>
    </source>
</evidence>
<keyword evidence="8" id="KW-0378">Hydrolase</keyword>
<dbReference type="InterPro" id="IPR011257">
    <property type="entry name" value="DNA_glycosylase"/>
</dbReference>
<reference evidence="16" key="1">
    <citation type="submission" date="2019-04" db="EMBL/GenBank/DDBJ databases">
        <title>Sequencing of skin fungus with MAO and IRED activity.</title>
        <authorList>
            <person name="Marsaioli A.J."/>
            <person name="Bonatto J.M.C."/>
            <person name="Reis Junior O."/>
        </authorList>
    </citation>
    <scope>NUCLEOTIDE SEQUENCE</scope>
    <source>
        <strain evidence="16">30M1</strain>
    </source>
</reference>
<dbReference type="Gene3D" id="1.10.1670.10">
    <property type="entry name" value="Helix-hairpin-Helix base-excision DNA repair enzymes (C-terminal)"/>
    <property type="match status" value="1"/>
</dbReference>
<evidence type="ECO:0000256" key="8">
    <source>
        <dbReference type="ARBA" id="ARBA00022801"/>
    </source>
</evidence>
<dbReference type="PANTHER" id="PTHR42944">
    <property type="entry name" value="ADENINE DNA GLYCOSYLASE"/>
    <property type="match status" value="1"/>
</dbReference>
<dbReference type="FunFam" id="1.10.340.30:FF:000002">
    <property type="entry name" value="Adenine DNA glycosylase"/>
    <property type="match status" value="1"/>
</dbReference>
<keyword evidence="11" id="KW-0234">DNA repair</keyword>
<evidence type="ECO:0000313" key="17">
    <source>
        <dbReference type="Proteomes" id="UP000801428"/>
    </source>
</evidence>
<dbReference type="Proteomes" id="UP000801428">
    <property type="component" value="Unassembled WGS sequence"/>
</dbReference>
<sequence>MPTPRAATKAATLKTIKDAFDGKKAKLATAAVFEKPAEPIATTLPPTRAHSSQYHYPLLVDDKSQCDALLAWFESVEDSRTMPWRKAWIDPSQALETSDKVEDVLNKRAYEIWVSEVMLQQTRVSTVIPYFNSWISKWPTVQDLARANHDDVLAAWKGLGYYSRATRLHEGAKAVVSKPSQSMPNEVSDLLQLPGIGQYTAGAISSIAFGRAEPVLDGNVARVLSRQLGLYIDAKDKKASDVLWKVAGQLIKEVSMHPEIEFSVVPGQWNQAMMELGSTICTPRPKCEECPIQKTCRANSEGARLSKERQSSTAVIDIEDACTLCEQLDTEDLAAIPEEELSDEEVKPKKKRKTAAKQTNTLSRYFAIGTPSASSNVDSEDEAANTASKKRKASATSSTGKSINAYCSLFPKKVAKKKAREEDAAICIVELCSPDDESMWLIEQRPATGLLASLWQFPQTTLSASDTTAANRKTSAQKYVVGLDAGAVDMTKARHVASFDPLVHVFTHLRLTMHAQHYRITDKADASDLTCSGAPVRKWVRTSAMDNETLSTGMRKCWDLVANTN</sequence>
<keyword evidence="5" id="KW-0004">4Fe-4S</keyword>
<dbReference type="Pfam" id="PF14815">
    <property type="entry name" value="NUDIX_4"/>
    <property type="match status" value="1"/>
</dbReference>
<dbReference type="GO" id="GO:0034039">
    <property type="term" value="F:8-oxo-7,8-dihydroguanine DNA N-glycosylase activity"/>
    <property type="evidence" value="ECO:0007669"/>
    <property type="project" value="TreeGrafter"/>
</dbReference>
<dbReference type="Gene3D" id="3.90.79.10">
    <property type="entry name" value="Nucleoside Triphosphate Pyrophosphohydrolase"/>
    <property type="match status" value="1"/>
</dbReference>
<dbReference type="GO" id="GO:0005634">
    <property type="term" value="C:nucleus"/>
    <property type="evidence" value="ECO:0007669"/>
    <property type="project" value="TreeGrafter"/>
</dbReference>
<dbReference type="InterPro" id="IPR003651">
    <property type="entry name" value="Endonuclease3_FeS-loop_motif"/>
</dbReference>
<comment type="cofactor">
    <cofactor evidence="13">
        <name>[4Fe-4S] cluster</name>
        <dbReference type="ChEBI" id="CHEBI:49883"/>
    </cofactor>
    <text evidence="13">Binds 1 [4Fe-4S] cluster.</text>
</comment>
<dbReference type="CDD" id="cd03431">
    <property type="entry name" value="NUDIX_DNA_Glycosylase_C-MutY"/>
    <property type="match status" value="1"/>
</dbReference>
<evidence type="ECO:0000256" key="3">
    <source>
        <dbReference type="ARBA" id="ARBA00012045"/>
    </source>
</evidence>
<dbReference type="InterPro" id="IPR023170">
    <property type="entry name" value="HhH_base_excis_C"/>
</dbReference>
<dbReference type="InterPro" id="IPR015797">
    <property type="entry name" value="NUDIX_hydrolase-like_dom_sf"/>
</dbReference>
<organism evidence="16 17">
    <name type="scientific">Curvularia kusanoi</name>
    <name type="common">Cochliobolus kusanoi</name>
    <dbReference type="NCBI Taxonomy" id="90978"/>
    <lineage>
        <taxon>Eukaryota</taxon>
        <taxon>Fungi</taxon>
        <taxon>Dikarya</taxon>
        <taxon>Ascomycota</taxon>
        <taxon>Pezizomycotina</taxon>
        <taxon>Dothideomycetes</taxon>
        <taxon>Pleosporomycetidae</taxon>
        <taxon>Pleosporales</taxon>
        <taxon>Pleosporineae</taxon>
        <taxon>Pleosporaceae</taxon>
        <taxon>Curvularia</taxon>
    </lineage>
</organism>
<evidence type="ECO:0000256" key="11">
    <source>
        <dbReference type="ARBA" id="ARBA00023204"/>
    </source>
</evidence>
<dbReference type="SUPFAM" id="SSF55811">
    <property type="entry name" value="Nudix"/>
    <property type="match status" value="1"/>
</dbReference>
<name>A0A9P4T9T8_CURKU</name>
<evidence type="ECO:0000256" key="6">
    <source>
        <dbReference type="ARBA" id="ARBA00022723"/>
    </source>
</evidence>
<evidence type="ECO:0000256" key="2">
    <source>
        <dbReference type="ARBA" id="ARBA00008343"/>
    </source>
</evidence>
<feature type="region of interest" description="Disordered" evidence="14">
    <location>
        <begin position="372"/>
        <end position="395"/>
    </location>
</feature>
<comment type="similarity">
    <text evidence="2 13">Belongs to the Nth/MutY family.</text>
</comment>
<dbReference type="CDD" id="cd00056">
    <property type="entry name" value="ENDO3c"/>
    <property type="match status" value="1"/>
</dbReference>
<gene>
    <name evidence="16" type="ORF">E8E13_007125</name>
</gene>
<evidence type="ECO:0000256" key="7">
    <source>
        <dbReference type="ARBA" id="ARBA00022763"/>
    </source>
</evidence>
<dbReference type="GO" id="GO:0006298">
    <property type="term" value="P:mismatch repair"/>
    <property type="evidence" value="ECO:0007669"/>
    <property type="project" value="TreeGrafter"/>
</dbReference>
<dbReference type="EC" id="3.2.2.31" evidence="3 13"/>